<keyword evidence="2" id="KW-0812">Transmembrane</keyword>
<feature type="transmembrane region" description="Helical" evidence="2">
    <location>
        <begin position="137"/>
        <end position="154"/>
    </location>
</feature>
<proteinExistence type="predicted"/>
<keyword evidence="4" id="KW-1185">Reference proteome</keyword>
<reference evidence="3 4" key="1">
    <citation type="submission" date="2021-03" db="EMBL/GenBank/DDBJ databases">
        <title>Actinoplanes flavus sp. nov., a novel actinomycete isolated from Coconut Palm rhizosphere soil.</title>
        <authorList>
            <person name="Luo X."/>
        </authorList>
    </citation>
    <scope>NUCLEOTIDE SEQUENCE [LARGE SCALE GENOMIC DNA]</scope>
    <source>
        <strain evidence="3 4">NEAU-H7</strain>
    </source>
</reference>
<feature type="transmembrane region" description="Helical" evidence="2">
    <location>
        <begin position="189"/>
        <end position="207"/>
    </location>
</feature>
<comment type="caution">
    <text evidence="3">The sequence shown here is derived from an EMBL/GenBank/DDBJ whole genome shotgun (WGS) entry which is preliminary data.</text>
</comment>
<keyword evidence="2" id="KW-0472">Membrane</keyword>
<sequence length="290" mass="31387">MAARLTDRPGRRSEPKVVARVTFGPGHGSRPAPNVGPVSTTSTRPARRTIRQFVPPQHGAWAMLLLPYLAGLLVAGFRWPDLPLLCAWLAGYLLSYYVFLAVKSRRPGRYLPQFRLYGLVAVPAGAIVLAAEPRLLWFAPVYAVLLAVNAWYAWRRRERALLNDLASVAQSCLVIGVVTVIAGGRPADTWAASVLVLLYLTGTVLHVKTMIRERGSRTYRTASVGYHLAALAAVTVISIPAALVFALLTVRAWVLPGRSLTPKRVGFVEIGASVLVLAAVALVGRPPFAI</sequence>
<feature type="transmembrane region" description="Helical" evidence="2">
    <location>
        <begin position="265"/>
        <end position="284"/>
    </location>
</feature>
<dbReference type="InterPro" id="IPR025576">
    <property type="entry name" value="YwiC"/>
</dbReference>
<organism evidence="3 4">
    <name type="scientific">Actinoplanes flavus</name>
    <dbReference type="NCBI Taxonomy" id="2820290"/>
    <lineage>
        <taxon>Bacteria</taxon>
        <taxon>Bacillati</taxon>
        <taxon>Actinomycetota</taxon>
        <taxon>Actinomycetes</taxon>
        <taxon>Micromonosporales</taxon>
        <taxon>Micromonosporaceae</taxon>
        <taxon>Actinoplanes</taxon>
    </lineage>
</organism>
<dbReference type="Proteomes" id="UP000679690">
    <property type="component" value="Unassembled WGS sequence"/>
</dbReference>
<evidence type="ECO:0000256" key="2">
    <source>
        <dbReference type="SAM" id="Phobius"/>
    </source>
</evidence>
<dbReference type="EMBL" id="JAGFNS010000010">
    <property type="protein sequence ID" value="MBO3739296.1"/>
    <property type="molecule type" value="Genomic_DNA"/>
</dbReference>
<feature type="transmembrane region" description="Helical" evidence="2">
    <location>
        <begin position="82"/>
        <end position="102"/>
    </location>
</feature>
<keyword evidence="2" id="KW-1133">Transmembrane helix</keyword>
<evidence type="ECO:0000313" key="4">
    <source>
        <dbReference type="Proteomes" id="UP000679690"/>
    </source>
</evidence>
<feature type="transmembrane region" description="Helical" evidence="2">
    <location>
        <begin position="58"/>
        <end position="76"/>
    </location>
</feature>
<evidence type="ECO:0000256" key="1">
    <source>
        <dbReference type="SAM" id="MobiDB-lite"/>
    </source>
</evidence>
<protein>
    <submittedName>
        <fullName evidence="3">YwiC-like family protein</fullName>
    </submittedName>
</protein>
<evidence type="ECO:0000313" key="3">
    <source>
        <dbReference type="EMBL" id="MBO3739296.1"/>
    </source>
</evidence>
<feature type="transmembrane region" description="Helical" evidence="2">
    <location>
        <begin position="161"/>
        <end position="183"/>
    </location>
</feature>
<gene>
    <name evidence="3" type="ORF">J5X75_17375</name>
</gene>
<feature type="transmembrane region" description="Helical" evidence="2">
    <location>
        <begin position="228"/>
        <end position="253"/>
    </location>
</feature>
<accession>A0ABS3UKN0</accession>
<name>A0ABS3UKN0_9ACTN</name>
<feature type="transmembrane region" description="Helical" evidence="2">
    <location>
        <begin position="114"/>
        <end position="131"/>
    </location>
</feature>
<feature type="region of interest" description="Disordered" evidence="1">
    <location>
        <begin position="22"/>
        <end position="42"/>
    </location>
</feature>
<dbReference type="Pfam" id="PF14256">
    <property type="entry name" value="YwiC"/>
    <property type="match status" value="1"/>
</dbReference>